<evidence type="ECO:0000313" key="1">
    <source>
        <dbReference type="EMBL" id="MDY0885202.1"/>
    </source>
</evidence>
<accession>A0ABU5EH31</accession>
<keyword evidence="2" id="KW-1185">Reference proteome</keyword>
<reference evidence="1 2" key="1">
    <citation type="journal article" date="2016" name="Antonie Van Leeuwenhoek">
        <title>Dongia soli sp. nov., isolated from soil from Dokdo, Korea.</title>
        <authorList>
            <person name="Kim D.U."/>
            <person name="Lee H."/>
            <person name="Kim H."/>
            <person name="Kim S.G."/>
            <person name="Ka J.O."/>
        </authorList>
    </citation>
    <scope>NUCLEOTIDE SEQUENCE [LARGE SCALE GENOMIC DNA]</scope>
    <source>
        <strain evidence="1 2">D78</strain>
    </source>
</reference>
<comment type="caution">
    <text evidence="1">The sequence shown here is derived from an EMBL/GenBank/DDBJ whole genome shotgun (WGS) entry which is preliminary data.</text>
</comment>
<evidence type="ECO:0000313" key="2">
    <source>
        <dbReference type="Proteomes" id="UP001279642"/>
    </source>
</evidence>
<dbReference type="RefSeq" id="WP_320510276.1">
    <property type="nucleotide sequence ID" value="NZ_JAXCLW010000008.1"/>
</dbReference>
<dbReference type="GO" id="GO:0016787">
    <property type="term" value="F:hydrolase activity"/>
    <property type="evidence" value="ECO:0007669"/>
    <property type="project" value="UniProtKB-KW"/>
</dbReference>
<gene>
    <name evidence="1" type="ORF">SMD27_20340</name>
</gene>
<name>A0ABU5EH31_9PROT</name>
<keyword evidence="1" id="KW-0378">Hydrolase</keyword>
<dbReference type="InterPro" id="IPR008585">
    <property type="entry name" value="Gamma_PGA_hydro"/>
</dbReference>
<sequence length="196" mass="21136">MPDRYENFAELAEHETGGTDYRIRVLARDLSAAIIAPHGGQIEPGTTELAVAIAGKTYCLYLFEGIRKNRPHGDLHVTSTRFDEPLCLELIGRCDRVLALHGLAGTGSNVYVGGLDTALRDEICTALNAAGFVSEIDTSGSHAANSPDNICNKGRQQAGAQLELTRGLRDNLRDDEDALSLFARSVRQAISQALQS</sequence>
<dbReference type="Gene3D" id="3.40.630.100">
    <property type="entry name" value="Poly-gamma-glutamate hydrolase, zinc-binding motif"/>
    <property type="match status" value="1"/>
</dbReference>
<dbReference type="InterPro" id="IPR038128">
    <property type="entry name" value="Gamma_PGA_hydro_sf"/>
</dbReference>
<dbReference type="EMBL" id="JAXCLW010000008">
    <property type="protein sequence ID" value="MDY0885202.1"/>
    <property type="molecule type" value="Genomic_DNA"/>
</dbReference>
<dbReference type="Proteomes" id="UP001279642">
    <property type="component" value="Unassembled WGS sequence"/>
</dbReference>
<dbReference type="Pfam" id="PF05908">
    <property type="entry name" value="Gamma_PGA_hydro"/>
    <property type="match status" value="1"/>
</dbReference>
<protein>
    <submittedName>
        <fullName evidence="1">Poly-gamma-glutamate hydrolase family protein</fullName>
    </submittedName>
</protein>
<proteinExistence type="predicted"/>
<organism evidence="1 2">
    <name type="scientific">Dongia soli</name>
    <dbReference type="NCBI Taxonomy" id="600628"/>
    <lineage>
        <taxon>Bacteria</taxon>
        <taxon>Pseudomonadati</taxon>
        <taxon>Pseudomonadota</taxon>
        <taxon>Alphaproteobacteria</taxon>
        <taxon>Rhodospirillales</taxon>
        <taxon>Dongiaceae</taxon>
        <taxon>Dongia</taxon>
    </lineage>
</organism>